<gene>
    <name evidence="4" type="ORF">DTL42_03105</name>
</gene>
<feature type="domain" description="Signal transduction histidine kinase dimerisation/phosphoacceptor" evidence="3">
    <location>
        <begin position="74"/>
        <end position="140"/>
    </location>
</feature>
<name>A0A368KUP6_9BACT</name>
<dbReference type="SUPFAM" id="SSF47384">
    <property type="entry name" value="Homodimeric domain of signal transducing histidine kinase"/>
    <property type="match status" value="1"/>
</dbReference>
<protein>
    <recommendedName>
        <fullName evidence="2">histidine kinase</fullName>
        <ecNumber evidence="2">2.7.13.3</ecNumber>
    </recommendedName>
</protein>
<dbReference type="EMBL" id="QPEX01000010">
    <property type="protein sequence ID" value="RCS54153.1"/>
    <property type="molecule type" value="Genomic_DNA"/>
</dbReference>
<dbReference type="InterPro" id="IPR036097">
    <property type="entry name" value="HisK_dim/P_sf"/>
</dbReference>
<accession>A0A368KUP6</accession>
<comment type="catalytic activity">
    <reaction evidence="1">
        <text>ATP + protein L-histidine = ADP + protein N-phospho-L-histidine.</text>
        <dbReference type="EC" id="2.7.13.3"/>
    </reaction>
</comment>
<dbReference type="GO" id="GO:0000155">
    <property type="term" value="F:phosphorelay sensor kinase activity"/>
    <property type="evidence" value="ECO:0007669"/>
    <property type="project" value="InterPro"/>
</dbReference>
<dbReference type="InterPro" id="IPR003661">
    <property type="entry name" value="HisK_dim/P_dom"/>
</dbReference>
<sequence>MANHKSRGCIALSNANAMSASNEVIPVLRLEGTSLALLTHPCESYSRKSSTLDSLPQLSNREESGDFDFDVVELTQNELGMIAHKLTNILSVISGHVHLAEAETLPEDARCENFEQIEQSVHRALILVERIEELANSTYKTNSQATLVFNYQ</sequence>
<organism evidence="4 5">
    <name type="scientific">Bremerella cremea</name>
    <dbReference type="NCBI Taxonomy" id="1031537"/>
    <lineage>
        <taxon>Bacteria</taxon>
        <taxon>Pseudomonadati</taxon>
        <taxon>Planctomycetota</taxon>
        <taxon>Planctomycetia</taxon>
        <taxon>Pirellulales</taxon>
        <taxon>Pirellulaceae</taxon>
        <taxon>Bremerella</taxon>
    </lineage>
</organism>
<evidence type="ECO:0000259" key="3">
    <source>
        <dbReference type="SMART" id="SM00388"/>
    </source>
</evidence>
<dbReference type="SMART" id="SM00388">
    <property type="entry name" value="HisKA"/>
    <property type="match status" value="1"/>
</dbReference>
<evidence type="ECO:0000256" key="2">
    <source>
        <dbReference type="ARBA" id="ARBA00012438"/>
    </source>
</evidence>
<dbReference type="Pfam" id="PF00512">
    <property type="entry name" value="HisKA"/>
    <property type="match status" value="1"/>
</dbReference>
<evidence type="ECO:0000256" key="1">
    <source>
        <dbReference type="ARBA" id="ARBA00000085"/>
    </source>
</evidence>
<dbReference type="Proteomes" id="UP000253562">
    <property type="component" value="Unassembled WGS sequence"/>
</dbReference>
<evidence type="ECO:0000313" key="5">
    <source>
        <dbReference type="Proteomes" id="UP000253562"/>
    </source>
</evidence>
<reference evidence="4 5" key="1">
    <citation type="submission" date="2018-07" db="EMBL/GenBank/DDBJ databases">
        <title>Comparative genomes isolates from brazilian mangrove.</title>
        <authorList>
            <person name="De Araujo J.E."/>
            <person name="Taketani R.G."/>
            <person name="Silva M.C.P."/>
            <person name="Lourenco M.V."/>
            <person name="Oliveira V.M."/>
            <person name="Andreote F.D."/>
        </authorList>
    </citation>
    <scope>NUCLEOTIDE SEQUENCE [LARGE SCALE GENOMIC DNA]</scope>
    <source>
        <strain evidence="4 5">HEX PRIS-MGV</strain>
    </source>
</reference>
<dbReference type="EC" id="2.7.13.3" evidence="2"/>
<dbReference type="AlphaFoldDB" id="A0A368KUP6"/>
<proteinExistence type="predicted"/>
<evidence type="ECO:0000313" key="4">
    <source>
        <dbReference type="EMBL" id="RCS54153.1"/>
    </source>
</evidence>
<comment type="caution">
    <text evidence="4">The sequence shown here is derived from an EMBL/GenBank/DDBJ whole genome shotgun (WGS) entry which is preliminary data.</text>
</comment>